<evidence type="ECO:0000256" key="6">
    <source>
        <dbReference type="ARBA" id="ARBA00022786"/>
    </source>
</evidence>
<evidence type="ECO:0000256" key="7">
    <source>
        <dbReference type="ARBA" id="ARBA00022833"/>
    </source>
</evidence>
<evidence type="ECO:0000256" key="1">
    <source>
        <dbReference type="ARBA" id="ARBA00000900"/>
    </source>
</evidence>
<feature type="compositionally biased region" description="Polar residues" evidence="9">
    <location>
        <begin position="102"/>
        <end position="112"/>
    </location>
</feature>
<dbReference type="Gene3D" id="3.30.40.10">
    <property type="entry name" value="Zinc/RING finger domain, C3HC4 (zinc finger)"/>
    <property type="match status" value="1"/>
</dbReference>
<dbReference type="PROSITE" id="PS50089">
    <property type="entry name" value="ZF_RING_2"/>
    <property type="match status" value="1"/>
</dbReference>
<evidence type="ECO:0000259" key="10">
    <source>
        <dbReference type="PROSITE" id="PS50089"/>
    </source>
</evidence>
<evidence type="ECO:0000256" key="3">
    <source>
        <dbReference type="ARBA" id="ARBA00022679"/>
    </source>
</evidence>
<dbReference type="EC" id="2.3.2.27" evidence="2"/>
<name>A0AAQ3JPY9_9LILI</name>
<accession>A0AAQ3JPY9</accession>
<dbReference type="InterPro" id="IPR039525">
    <property type="entry name" value="RNF126-like_zinc-ribbon"/>
</dbReference>
<keyword evidence="3" id="KW-0808">Transferase</keyword>
<sequence length="349" mass="37665">MDEELVSRYWCHRCSQMVNPVPQADIKCPRCDSGFVEEMNPTEGRDRMLLDLGSELALSMWTPFLLGMLGGSGASLRRRRTTREEDGEEEVNSDRSREPETAATTERLQRSSPAILRLLQSPGRSNSGGADGERERVVFINPFNQAVIVQASTDANQSQAQAETNGGGGVGVAFGDYFLGPGLDLLLQQLTENDPSRYGTPPARKEAVEAMPTVKVEESSRCSVCLEDFEVGAEAREMPCKHVFHGECILSWLELHSSCPMCRFQLPADETKVPNADGNGGSNRAEEGNGGDPSGDDSSRASGRRFWVSWPFSGLFSLSSTVASQRTGNDSSSPTSSSPAVGGSEASES</sequence>
<keyword evidence="6" id="KW-0833">Ubl conjugation pathway</keyword>
<evidence type="ECO:0000256" key="2">
    <source>
        <dbReference type="ARBA" id="ARBA00012483"/>
    </source>
</evidence>
<dbReference type="GO" id="GO:0005737">
    <property type="term" value="C:cytoplasm"/>
    <property type="evidence" value="ECO:0007669"/>
    <property type="project" value="TreeGrafter"/>
</dbReference>
<dbReference type="PANTHER" id="PTHR15710:SF22">
    <property type="entry name" value="RING-TYPE E3 UBIQUITIN TRANSFERASE"/>
    <property type="match status" value="1"/>
</dbReference>
<dbReference type="GO" id="GO:0061630">
    <property type="term" value="F:ubiquitin protein ligase activity"/>
    <property type="evidence" value="ECO:0007669"/>
    <property type="project" value="UniProtKB-EC"/>
</dbReference>
<evidence type="ECO:0000256" key="8">
    <source>
        <dbReference type="PROSITE-ProRule" id="PRU00175"/>
    </source>
</evidence>
<keyword evidence="12" id="KW-1185">Reference proteome</keyword>
<dbReference type="SMART" id="SM00184">
    <property type="entry name" value="RING"/>
    <property type="match status" value="1"/>
</dbReference>
<keyword evidence="4" id="KW-0479">Metal-binding</keyword>
<proteinExistence type="predicted"/>
<feature type="region of interest" description="Disordered" evidence="9">
    <location>
        <begin position="75"/>
        <end position="131"/>
    </location>
</feature>
<keyword evidence="5 8" id="KW-0863">Zinc-finger</keyword>
<dbReference type="PANTHER" id="PTHR15710">
    <property type="entry name" value="E3 UBIQUITIN-PROTEIN LIGASE PRAJA"/>
    <property type="match status" value="1"/>
</dbReference>
<dbReference type="Pfam" id="PF13639">
    <property type="entry name" value="zf-RING_2"/>
    <property type="match status" value="1"/>
</dbReference>
<evidence type="ECO:0000256" key="4">
    <source>
        <dbReference type="ARBA" id="ARBA00022723"/>
    </source>
</evidence>
<organism evidence="11 12">
    <name type="scientific">Canna indica</name>
    <name type="common">Indian-shot</name>
    <dbReference type="NCBI Taxonomy" id="4628"/>
    <lineage>
        <taxon>Eukaryota</taxon>
        <taxon>Viridiplantae</taxon>
        <taxon>Streptophyta</taxon>
        <taxon>Embryophyta</taxon>
        <taxon>Tracheophyta</taxon>
        <taxon>Spermatophyta</taxon>
        <taxon>Magnoliopsida</taxon>
        <taxon>Liliopsida</taxon>
        <taxon>Zingiberales</taxon>
        <taxon>Cannaceae</taxon>
        <taxon>Canna</taxon>
    </lineage>
</organism>
<dbReference type="AlphaFoldDB" id="A0AAQ3JPY9"/>
<dbReference type="GO" id="GO:0008270">
    <property type="term" value="F:zinc ion binding"/>
    <property type="evidence" value="ECO:0007669"/>
    <property type="project" value="UniProtKB-KW"/>
</dbReference>
<dbReference type="Proteomes" id="UP001327560">
    <property type="component" value="Chromosome 1"/>
</dbReference>
<feature type="region of interest" description="Disordered" evidence="9">
    <location>
        <begin position="323"/>
        <end position="349"/>
    </location>
</feature>
<evidence type="ECO:0000313" key="12">
    <source>
        <dbReference type="Proteomes" id="UP001327560"/>
    </source>
</evidence>
<protein>
    <recommendedName>
        <fullName evidence="2">RING-type E3 ubiquitin transferase</fullName>
        <ecNumber evidence="2">2.3.2.27</ecNumber>
    </recommendedName>
</protein>
<keyword evidence="7" id="KW-0862">Zinc</keyword>
<dbReference type="EMBL" id="CP136890">
    <property type="protein sequence ID" value="WOK93646.1"/>
    <property type="molecule type" value="Genomic_DNA"/>
</dbReference>
<evidence type="ECO:0000256" key="9">
    <source>
        <dbReference type="SAM" id="MobiDB-lite"/>
    </source>
</evidence>
<dbReference type="InterPro" id="IPR001841">
    <property type="entry name" value="Znf_RING"/>
</dbReference>
<reference evidence="11 12" key="1">
    <citation type="submission" date="2023-10" db="EMBL/GenBank/DDBJ databases">
        <title>Chromosome-scale genome assembly provides insights into flower coloration mechanisms of Canna indica.</title>
        <authorList>
            <person name="Li C."/>
        </authorList>
    </citation>
    <scope>NUCLEOTIDE SEQUENCE [LARGE SCALE GENOMIC DNA]</scope>
    <source>
        <tissue evidence="11">Flower</tissue>
    </source>
</reference>
<dbReference type="InterPro" id="IPR013083">
    <property type="entry name" value="Znf_RING/FYVE/PHD"/>
</dbReference>
<dbReference type="Pfam" id="PF14369">
    <property type="entry name" value="Zn_ribbon_19"/>
    <property type="match status" value="1"/>
</dbReference>
<gene>
    <name evidence="11" type="ORF">Cni_G02346</name>
</gene>
<dbReference type="GO" id="GO:0016567">
    <property type="term" value="P:protein ubiquitination"/>
    <property type="evidence" value="ECO:0007669"/>
    <property type="project" value="TreeGrafter"/>
</dbReference>
<evidence type="ECO:0000256" key="5">
    <source>
        <dbReference type="ARBA" id="ARBA00022771"/>
    </source>
</evidence>
<evidence type="ECO:0000313" key="11">
    <source>
        <dbReference type="EMBL" id="WOK93646.1"/>
    </source>
</evidence>
<comment type="catalytic activity">
    <reaction evidence="1">
        <text>S-ubiquitinyl-[E2 ubiquitin-conjugating enzyme]-L-cysteine + [acceptor protein]-L-lysine = [E2 ubiquitin-conjugating enzyme]-L-cysteine + N(6)-ubiquitinyl-[acceptor protein]-L-lysine.</text>
        <dbReference type="EC" id="2.3.2.27"/>
    </reaction>
</comment>
<feature type="domain" description="RING-type" evidence="10">
    <location>
        <begin position="222"/>
        <end position="263"/>
    </location>
</feature>
<feature type="region of interest" description="Disordered" evidence="9">
    <location>
        <begin position="273"/>
        <end position="302"/>
    </location>
</feature>
<dbReference type="FunFam" id="3.30.40.10:FF:000022">
    <property type="entry name" value="E3 ubiquitin-protein ligase RING1-like"/>
    <property type="match status" value="1"/>
</dbReference>
<dbReference type="SUPFAM" id="SSF57850">
    <property type="entry name" value="RING/U-box"/>
    <property type="match status" value="1"/>
</dbReference>